<dbReference type="InterPro" id="IPR047216">
    <property type="entry name" value="Endonuclease_DUF559_bact"/>
</dbReference>
<organism evidence="2 3">
    <name type="scientific">Rhodococcus opacus</name>
    <name type="common">Nocardia opaca</name>
    <dbReference type="NCBI Taxonomy" id="37919"/>
    <lineage>
        <taxon>Bacteria</taxon>
        <taxon>Bacillati</taxon>
        <taxon>Actinomycetota</taxon>
        <taxon>Actinomycetes</taxon>
        <taxon>Mycobacteriales</taxon>
        <taxon>Nocardiaceae</taxon>
        <taxon>Rhodococcus</taxon>
    </lineage>
</organism>
<dbReference type="AlphaFoldDB" id="A0A076EGD3"/>
<dbReference type="Pfam" id="PF04480">
    <property type="entry name" value="DUF559"/>
    <property type="match status" value="1"/>
</dbReference>
<dbReference type="InterPro" id="IPR011335">
    <property type="entry name" value="Restrct_endonuc-II-like"/>
</dbReference>
<dbReference type="SUPFAM" id="SSF52980">
    <property type="entry name" value="Restriction endonuclease-like"/>
    <property type="match status" value="1"/>
</dbReference>
<evidence type="ECO:0000259" key="1">
    <source>
        <dbReference type="Pfam" id="PF04480"/>
    </source>
</evidence>
<dbReference type="PANTHER" id="PTHR38590:SF1">
    <property type="entry name" value="BLL0828 PROTEIN"/>
    <property type="match status" value="1"/>
</dbReference>
<sequence>MLSIMTARIRTLKELTDAGITRSTIAARCRSGSYHRVLPTVYSLVEPDTYVRCAAVSAWRPAAVLSHRTAAWLYGWLPEPAVVEATIPRGLRVTPPDWLRLYRRDLAPHTVSMVSLLPAVSPAQALFDCAVVMPEGDVASLVDSELDRSVDPHEFRDLCAAHHGRHGAPAAWRLLRHAALRAASEPERVLGRQLSLRGFPLEANHPIGPYVGDFADEQARIVVEVDGREFHSEPDVFRNDRRRQNWLVSEGWMVLCFAAYDVLAHPDVVAAEIIDAVRRRRRSRRPK</sequence>
<feature type="domain" description="DUF559" evidence="1">
    <location>
        <begin position="187"/>
        <end position="277"/>
    </location>
</feature>
<dbReference type="Proteomes" id="UP000028488">
    <property type="component" value="Chromosome"/>
</dbReference>
<protein>
    <recommendedName>
        <fullName evidence="1">DUF559 domain-containing protein</fullName>
    </recommendedName>
</protein>
<accession>A0A076EGD3</accession>
<dbReference type="InterPro" id="IPR007569">
    <property type="entry name" value="DUF559"/>
</dbReference>
<dbReference type="Gene3D" id="3.40.960.10">
    <property type="entry name" value="VSR Endonuclease"/>
    <property type="match status" value="1"/>
</dbReference>
<reference evidence="2 3" key="1">
    <citation type="submission" date="2014-07" db="EMBL/GenBank/DDBJ databases">
        <title>Genome Sequence of Rhodococcus opacus Strain R7, a Biodegrader of Mono- and Polycyclic Aromatic Hydrocarbons.</title>
        <authorList>
            <person name="Di Gennaro P."/>
            <person name="Zampolli J."/>
            <person name="Presti I."/>
            <person name="Cappelletti M."/>
            <person name="D'Ursi P."/>
            <person name="Orro A."/>
            <person name="Mezzelani A."/>
            <person name="Milanesi L."/>
        </authorList>
    </citation>
    <scope>NUCLEOTIDE SEQUENCE [LARGE SCALE GENOMIC DNA]</scope>
    <source>
        <strain evidence="2 3">R7</strain>
    </source>
</reference>
<proteinExistence type="predicted"/>
<evidence type="ECO:0000313" key="3">
    <source>
        <dbReference type="Proteomes" id="UP000028488"/>
    </source>
</evidence>
<dbReference type="EMBL" id="CP008947">
    <property type="protein sequence ID" value="AII04731.1"/>
    <property type="molecule type" value="Genomic_DNA"/>
</dbReference>
<name>A0A076EGD3_RHOOP</name>
<dbReference type="eggNOG" id="COG2852">
    <property type="taxonomic scope" value="Bacteria"/>
</dbReference>
<evidence type="ECO:0000313" key="2">
    <source>
        <dbReference type="EMBL" id="AII04731.1"/>
    </source>
</evidence>
<dbReference type="PANTHER" id="PTHR38590">
    <property type="entry name" value="BLL0828 PROTEIN"/>
    <property type="match status" value="1"/>
</dbReference>
<gene>
    <name evidence="2" type="ORF">EP51_09000</name>
</gene>